<feature type="domain" description="Ig-like" evidence="6">
    <location>
        <begin position="43"/>
        <end position="174"/>
    </location>
</feature>
<dbReference type="Pfam" id="PF00047">
    <property type="entry name" value="ig"/>
    <property type="match status" value="1"/>
</dbReference>
<organism evidence="8 9">
    <name type="scientific">Scylla paramamosain</name>
    <name type="common">Mud crab</name>
    <dbReference type="NCBI Taxonomy" id="85552"/>
    <lineage>
        <taxon>Eukaryota</taxon>
        <taxon>Metazoa</taxon>
        <taxon>Ecdysozoa</taxon>
        <taxon>Arthropoda</taxon>
        <taxon>Crustacea</taxon>
        <taxon>Multicrustacea</taxon>
        <taxon>Malacostraca</taxon>
        <taxon>Eumalacostraca</taxon>
        <taxon>Eucarida</taxon>
        <taxon>Decapoda</taxon>
        <taxon>Pleocyemata</taxon>
        <taxon>Brachyura</taxon>
        <taxon>Eubrachyura</taxon>
        <taxon>Portunoidea</taxon>
        <taxon>Portunidae</taxon>
        <taxon>Portuninae</taxon>
        <taxon>Scylla</taxon>
    </lineage>
</organism>
<proteinExistence type="predicted"/>
<feature type="transmembrane region" description="Helical" evidence="5">
    <location>
        <begin position="679"/>
        <end position="702"/>
    </location>
</feature>
<feature type="domain" description="Ig-like" evidence="6">
    <location>
        <begin position="286"/>
        <end position="383"/>
    </location>
</feature>
<dbReference type="InterPro" id="IPR003598">
    <property type="entry name" value="Ig_sub2"/>
</dbReference>
<dbReference type="PANTHER" id="PTHR23278">
    <property type="entry name" value="SIDESTEP PROTEIN"/>
    <property type="match status" value="1"/>
</dbReference>
<dbReference type="Pfam" id="PF08205">
    <property type="entry name" value="C2-set_2"/>
    <property type="match status" value="1"/>
</dbReference>
<evidence type="ECO:0000256" key="3">
    <source>
        <dbReference type="ARBA" id="ARBA00023157"/>
    </source>
</evidence>
<dbReference type="InterPro" id="IPR036179">
    <property type="entry name" value="Ig-like_dom_sf"/>
</dbReference>
<sequence length="921" mass="100064">MGVLPLPPPLHIGYEVAVVLCRQGKKVGLGDAEQNSGNTEPSPDTRRAEVGCYKSIGTALVNCFLTCNVLAQLTVLANETVKIPCDLSTRGLGDVAHIVLWYRGAAPAPFYSYDQRQTGGRHWSDETVFGQRAQFDLKLTPPSLRVRPVRPGDQDTYRCRVDYEHGPSKTSTVHLAVIVPPSPPVVTDESGSVVEGTAGPYLEGGRVILTCKTIGGRPSPTLVWLRDGRLVEDSYTVDHRGQVRNLLHLDNLSRKFLDATFTCRATNNNITQPLDTSVTINMTLAPLTISLLKVAGSQEYVSAGVTEELECAATGSRPEPVMSWWRNGRRITNPSVQQVRLANKTVSTLRIVAQPSDHGVVYTCRVENPLLPTSVLEESYKLNVHYVPQVDLVMGMGIIPKSVKEGSDVFFECRVKIQPKILQDHMDTRRLGDAPQCRVGRERAGRYYCRATNLHGEGVSAPIPITIMYTPVCSPGQQREYQVAHHETANITCRVDAVPDNVTFTWKFNSSGSLLELGEGRAASWGTTSVLAYTPASPGDYGLLLCTATNSIGTQHMPCVINVTAAKPPDLLEECVIRNQTTHSVFVTCKGIPTELPRTFTMEVRNSEDLQLVTKVSNNTPHFVASDLHPGTAYTLHVAVHSPMGASTPIKLQAFTVKTAEKRMGISEPEEEVMGVSPLVAIVAGGSVAIVITLVIIIGIAIKRCPRRRPPAGDPSYALGSHVSDTSPKETVSTFSRPSPASEERNPDLIPLKEAQECDYQLEELRVPSCQVVGGVPSCHQLTTLGAPGPVTVTVPLGGGIVTSCHQPQDWDAYYQHQLHHHHHHRHHHHHQPPAPPPPSVASFPHPSCEVMGVPPPPLPEGVIPPPNYPIQPPVSGAAYTTPAHFLGGGEVTSSPHLDPHAHIRDPADYEGESFRHESSV</sequence>
<keyword evidence="5" id="KW-1133">Transmembrane helix</keyword>
<dbReference type="InterPro" id="IPR036116">
    <property type="entry name" value="FN3_sf"/>
</dbReference>
<dbReference type="InterPro" id="IPR007110">
    <property type="entry name" value="Ig-like_dom"/>
</dbReference>
<evidence type="ECO:0000259" key="6">
    <source>
        <dbReference type="PROSITE" id="PS50835"/>
    </source>
</evidence>
<keyword evidence="9" id="KW-1185">Reference proteome</keyword>
<feature type="domain" description="Ig-like" evidence="6">
    <location>
        <begin position="183"/>
        <end position="279"/>
    </location>
</feature>
<keyword evidence="2 5" id="KW-0472">Membrane</keyword>
<feature type="domain" description="Ig-like" evidence="6">
    <location>
        <begin position="464"/>
        <end position="564"/>
    </location>
</feature>
<dbReference type="GO" id="GO:0016812">
    <property type="term" value="F:hydrolase activity, acting on carbon-nitrogen (but not peptide) bonds, in cyclic amides"/>
    <property type="evidence" value="ECO:0007669"/>
    <property type="project" value="InterPro"/>
</dbReference>
<dbReference type="Gene3D" id="2.60.40.10">
    <property type="entry name" value="Immunoglobulins"/>
    <property type="match status" value="5"/>
</dbReference>
<evidence type="ECO:0000256" key="1">
    <source>
        <dbReference type="ARBA" id="ARBA00004167"/>
    </source>
</evidence>
<dbReference type="SMART" id="SM00409">
    <property type="entry name" value="IG"/>
    <property type="match status" value="5"/>
</dbReference>
<dbReference type="CDD" id="cd00063">
    <property type="entry name" value="FN3"/>
    <property type="match status" value="1"/>
</dbReference>
<feature type="compositionally biased region" description="Basic and acidic residues" evidence="4">
    <location>
        <begin position="898"/>
        <end position="921"/>
    </location>
</feature>
<feature type="compositionally biased region" description="Basic residues" evidence="4">
    <location>
        <begin position="819"/>
        <end position="832"/>
    </location>
</feature>
<dbReference type="PROSITE" id="PS50835">
    <property type="entry name" value="IG_LIKE"/>
    <property type="match status" value="4"/>
</dbReference>
<evidence type="ECO:0000313" key="8">
    <source>
        <dbReference type="EMBL" id="KAK8392912.1"/>
    </source>
</evidence>
<dbReference type="SMART" id="SM00408">
    <property type="entry name" value="IGc2"/>
    <property type="match status" value="4"/>
</dbReference>
<evidence type="ECO:0008006" key="10">
    <source>
        <dbReference type="Google" id="ProtNLM"/>
    </source>
</evidence>
<protein>
    <recommendedName>
        <fullName evidence="10">Nephrin</fullName>
    </recommendedName>
</protein>
<dbReference type="GO" id="GO:0016020">
    <property type="term" value="C:membrane"/>
    <property type="evidence" value="ECO:0007669"/>
    <property type="project" value="UniProtKB-SubCell"/>
</dbReference>
<keyword evidence="3" id="KW-1015">Disulfide bond</keyword>
<dbReference type="Pfam" id="PF13927">
    <property type="entry name" value="Ig_3"/>
    <property type="match status" value="1"/>
</dbReference>
<dbReference type="InterPro" id="IPR013151">
    <property type="entry name" value="Immunoglobulin_dom"/>
</dbReference>
<feature type="region of interest" description="Disordered" evidence="4">
    <location>
        <begin position="886"/>
        <end position="921"/>
    </location>
</feature>
<feature type="region of interest" description="Disordered" evidence="4">
    <location>
        <begin position="819"/>
        <end position="853"/>
    </location>
</feature>
<dbReference type="AlphaFoldDB" id="A0AAW0U3G2"/>
<feature type="domain" description="Fibronectin type-III" evidence="7">
    <location>
        <begin position="568"/>
        <end position="662"/>
    </location>
</feature>
<evidence type="ECO:0000313" key="9">
    <source>
        <dbReference type="Proteomes" id="UP001487740"/>
    </source>
</evidence>
<feature type="region of interest" description="Disordered" evidence="4">
    <location>
        <begin position="708"/>
        <end position="749"/>
    </location>
</feature>
<dbReference type="InterPro" id="IPR003961">
    <property type="entry name" value="FN3_dom"/>
</dbReference>
<evidence type="ECO:0000259" key="7">
    <source>
        <dbReference type="PROSITE" id="PS50853"/>
    </source>
</evidence>
<name>A0AAW0U3G2_SCYPA</name>
<dbReference type="PROSITE" id="PS50853">
    <property type="entry name" value="FN3"/>
    <property type="match status" value="1"/>
</dbReference>
<dbReference type="InterPro" id="IPR002195">
    <property type="entry name" value="Dihydroorotase_CS"/>
</dbReference>
<evidence type="ECO:0000256" key="4">
    <source>
        <dbReference type="SAM" id="MobiDB-lite"/>
    </source>
</evidence>
<dbReference type="EMBL" id="JARAKH010000021">
    <property type="protein sequence ID" value="KAK8392912.1"/>
    <property type="molecule type" value="Genomic_DNA"/>
</dbReference>
<feature type="compositionally biased region" description="Polar residues" evidence="4">
    <location>
        <begin position="723"/>
        <end position="739"/>
    </location>
</feature>
<dbReference type="InterPro" id="IPR003599">
    <property type="entry name" value="Ig_sub"/>
</dbReference>
<dbReference type="InterPro" id="IPR013162">
    <property type="entry name" value="CD80_C2-set"/>
</dbReference>
<dbReference type="SUPFAM" id="SSF48726">
    <property type="entry name" value="Immunoglobulin"/>
    <property type="match status" value="5"/>
</dbReference>
<keyword evidence="5" id="KW-0812">Transmembrane</keyword>
<comment type="subcellular location">
    <subcellularLocation>
        <location evidence="1">Membrane</location>
        <topology evidence="1">Single-pass membrane protein</topology>
    </subcellularLocation>
</comment>
<dbReference type="PANTHER" id="PTHR23278:SF19">
    <property type="entry name" value="OBSCURIN"/>
    <property type="match status" value="1"/>
</dbReference>
<dbReference type="Proteomes" id="UP001487740">
    <property type="component" value="Unassembled WGS sequence"/>
</dbReference>
<comment type="caution">
    <text evidence="8">The sequence shown here is derived from an EMBL/GenBank/DDBJ whole genome shotgun (WGS) entry which is preliminary data.</text>
</comment>
<dbReference type="InterPro" id="IPR013783">
    <property type="entry name" value="Ig-like_fold"/>
</dbReference>
<gene>
    <name evidence="8" type="ORF">O3P69_013141</name>
</gene>
<evidence type="ECO:0000256" key="5">
    <source>
        <dbReference type="SAM" id="Phobius"/>
    </source>
</evidence>
<accession>A0AAW0U3G2</accession>
<dbReference type="SUPFAM" id="SSF49265">
    <property type="entry name" value="Fibronectin type III"/>
    <property type="match status" value="1"/>
</dbReference>
<reference evidence="8 9" key="1">
    <citation type="submission" date="2023-03" db="EMBL/GenBank/DDBJ databases">
        <title>High-quality genome of Scylla paramamosain provides insights in environmental adaptation.</title>
        <authorList>
            <person name="Zhang L."/>
        </authorList>
    </citation>
    <scope>NUCLEOTIDE SEQUENCE [LARGE SCALE GENOMIC DNA]</scope>
    <source>
        <strain evidence="8">LZ_2023a</strain>
        <tissue evidence="8">Muscle</tissue>
    </source>
</reference>
<dbReference type="PROSITE" id="PS00482">
    <property type="entry name" value="DIHYDROOROTASE_1"/>
    <property type="match status" value="1"/>
</dbReference>
<evidence type="ECO:0000256" key="2">
    <source>
        <dbReference type="ARBA" id="ARBA00023136"/>
    </source>
</evidence>